<keyword evidence="1" id="KW-0378">Hydrolase</keyword>
<proteinExistence type="predicted"/>
<dbReference type="GO" id="GO:0005829">
    <property type="term" value="C:cytosol"/>
    <property type="evidence" value="ECO:0007669"/>
    <property type="project" value="TreeGrafter"/>
</dbReference>
<evidence type="ECO:0000313" key="1">
    <source>
        <dbReference type="EMBL" id="PDX89984.1"/>
    </source>
</evidence>
<gene>
    <name evidence="1" type="ORF">CHR61_03380</name>
</gene>
<dbReference type="NCBIfam" id="TIGR01484">
    <property type="entry name" value="HAD-SF-IIB"/>
    <property type="match status" value="1"/>
</dbReference>
<dbReference type="Proteomes" id="UP000220438">
    <property type="component" value="Unassembled WGS sequence"/>
</dbReference>
<dbReference type="PANTHER" id="PTHR10000:SF25">
    <property type="entry name" value="PHOSPHATASE YKRA-RELATED"/>
    <property type="match status" value="1"/>
</dbReference>
<dbReference type="InterPro" id="IPR036412">
    <property type="entry name" value="HAD-like_sf"/>
</dbReference>
<dbReference type="SFLD" id="SFLDS00003">
    <property type="entry name" value="Haloacid_Dehalogenase"/>
    <property type="match status" value="1"/>
</dbReference>
<dbReference type="Pfam" id="PF08282">
    <property type="entry name" value="Hydrolase_3"/>
    <property type="match status" value="1"/>
</dbReference>
<evidence type="ECO:0000313" key="2">
    <source>
        <dbReference type="Proteomes" id="UP000220438"/>
    </source>
</evidence>
<dbReference type="RefSeq" id="WP_097770249.1">
    <property type="nucleotide sequence ID" value="NZ_NOUW01000014.1"/>
</dbReference>
<dbReference type="Gene3D" id="3.40.50.1000">
    <property type="entry name" value="HAD superfamily/HAD-like"/>
    <property type="match status" value="1"/>
</dbReference>
<reference evidence="1 2" key="1">
    <citation type="journal article" date="2017" name="Front. Microbiol.">
        <title>New Insights into the Diversity of the Genus Faecalibacterium.</title>
        <authorList>
            <person name="Benevides L."/>
            <person name="Burman S."/>
            <person name="Martin R."/>
            <person name="Robert V."/>
            <person name="Thomas M."/>
            <person name="Miquel S."/>
            <person name="Chain F."/>
            <person name="Sokol H."/>
            <person name="Bermudez-Humaran L.G."/>
            <person name="Morrison M."/>
            <person name="Langella P."/>
            <person name="Azevedo V.A."/>
            <person name="Chatel J.M."/>
            <person name="Soares S."/>
        </authorList>
    </citation>
    <scope>NUCLEOTIDE SEQUENCE [LARGE SCALE GENOMIC DNA]</scope>
    <source>
        <strain evidence="1 2">AHMP21</strain>
    </source>
</reference>
<dbReference type="GO" id="GO:0016791">
    <property type="term" value="F:phosphatase activity"/>
    <property type="evidence" value="ECO:0007669"/>
    <property type="project" value="TreeGrafter"/>
</dbReference>
<dbReference type="AlphaFoldDB" id="A0A2A7BF18"/>
<dbReference type="PROSITE" id="PS01229">
    <property type="entry name" value="COF_2"/>
    <property type="match status" value="1"/>
</dbReference>
<dbReference type="GO" id="GO:0000287">
    <property type="term" value="F:magnesium ion binding"/>
    <property type="evidence" value="ECO:0007669"/>
    <property type="project" value="TreeGrafter"/>
</dbReference>
<dbReference type="Gene3D" id="3.30.1240.10">
    <property type="match status" value="1"/>
</dbReference>
<dbReference type="SFLD" id="SFLDG01140">
    <property type="entry name" value="C2.B:_Phosphomannomutase_and_P"/>
    <property type="match status" value="1"/>
</dbReference>
<sequence length="257" mass="28029">MTKPKIIFFDIDGTLVPLKEGIRPRTVEALQKLRQNGIKLCIATGRAPMEVPKFEGVTFDAFLTYNGSYCFTPERDVFKNLIPKADIALLCRNAEALGRPMALATKDRLAANGSDPDLAEYFAIGGVELVIADDFDAMAQGEIFQVLMSGREAEYPAILKDVENAKIAAWWDRAVDIIPASGGKGIAVEKMLEFYGIDKSDSMAFGDGNNDIEMFRAVGTGVAMANASARLQAAATAHCRDVKEDGIYWYCVENGLI</sequence>
<dbReference type="EMBL" id="NOUW01000014">
    <property type="protein sequence ID" value="PDX89984.1"/>
    <property type="molecule type" value="Genomic_DNA"/>
</dbReference>
<dbReference type="InterPro" id="IPR023214">
    <property type="entry name" value="HAD_sf"/>
</dbReference>
<dbReference type="SUPFAM" id="SSF56784">
    <property type="entry name" value="HAD-like"/>
    <property type="match status" value="1"/>
</dbReference>
<dbReference type="InterPro" id="IPR000150">
    <property type="entry name" value="Cof"/>
</dbReference>
<protein>
    <submittedName>
        <fullName evidence="1">HAD family hydrolase</fullName>
    </submittedName>
</protein>
<accession>A0A2A7BF18</accession>
<dbReference type="NCBIfam" id="TIGR00099">
    <property type="entry name" value="Cof-subfamily"/>
    <property type="match status" value="1"/>
</dbReference>
<dbReference type="InterPro" id="IPR006379">
    <property type="entry name" value="HAD-SF_hydro_IIB"/>
</dbReference>
<comment type="caution">
    <text evidence="1">The sequence shown here is derived from an EMBL/GenBank/DDBJ whole genome shotgun (WGS) entry which is preliminary data.</text>
</comment>
<name>A0A2A7BF18_9FIRM</name>
<dbReference type="PANTHER" id="PTHR10000">
    <property type="entry name" value="PHOSPHOSERINE PHOSPHATASE"/>
    <property type="match status" value="1"/>
</dbReference>
<organism evidence="1 2">
    <name type="scientific">Faecalibacterium prausnitzii</name>
    <dbReference type="NCBI Taxonomy" id="853"/>
    <lineage>
        <taxon>Bacteria</taxon>
        <taxon>Bacillati</taxon>
        <taxon>Bacillota</taxon>
        <taxon>Clostridia</taxon>
        <taxon>Eubacteriales</taxon>
        <taxon>Oscillospiraceae</taxon>
        <taxon>Faecalibacterium</taxon>
    </lineage>
</organism>